<dbReference type="AlphaFoldDB" id="A0AAV7WR89"/>
<dbReference type="GO" id="GO:0046983">
    <property type="term" value="F:protein dimerization activity"/>
    <property type="evidence" value="ECO:0007669"/>
    <property type="project" value="InterPro"/>
</dbReference>
<reference evidence="3" key="1">
    <citation type="journal article" date="2022" name="bioRxiv">
        <title>Sequencing and chromosome-scale assembly of the giantPleurodeles waltlgenome.</title>
        <authorList>
            <person name="Brown T."/>
            <person name="Elewa A."/>
            <person name="Iarovenko S."/>
            <person name="Subramanian E."/>
            <person name="Araus A.J."/>
            <person name="Petzold A."/>
            <person name="Susuki M."/>
            <person name="Suzuki K.-i.T."/>
            <person name="Hayashi T."/>
            <person name="Toyoda A."/>
            <person name="Oliveira C."/>
            <person name="Osipova E."/>
            <person name="Leigh N.D."/>
            <person name="Simon A."/>
            <person name="Yun M.H."/>
        </authorList>
    </citation>
    <scope>NUCLEOTIDE SEQUENCE</scope>
    <source>
        <strain evidence="3">20211129_DDA</strain>
        <tissue evidence="3">Liver</tissue>
    </source>
</reference>
<organism evidence="3 4">
    <name type="scientific">Pleurodeles waltl</name>
    <name type="common">Iberian ribbed newt</name>
    <dbReference type="NCBI Taxonomy" id="8319"/>
    <lineage>
        <taxon>Eukaryota</taxon>
        <taxon>Metazoa</taxon>
        <taxon>Chordata</taxon>
        <taxon>Craniata</taxon>
        <taxon>Vertebrata</taxon>
        <taxon>Euteleostomi</taxon>
        <taxon>Amphibia</taxon>
        <taxon>Batrachia</taxon>
        <taxon>Caudata</taxon>
        <taxon>Salamandroidea</taxon>
        <taxon>Salamandridae</taxon>
        <taxon>Pleurodelinae</taxon>
        <taxon>Pleurodeles</taxon>
    </lineage>
</organism>
<feature type="compositionally biased region" description="Polar residues" evidence="1">
    <location>
        <begin position="88"/>
        <end position="102"/>
    </location>
</feature>
<feature type="compositionally biased region" description="Low complexity" evidence="1">
    <location>
        <begin position="65"/>
        <end position="81"/>
    </location>
</feature>
<dbReference type="SMART" id="SM00597">
    <property type="entry name" value="ZnF_TTF"/>
    <property type="match status" value="1"/>
</dbReference>
<dbReference type="Pfam" id="PF05699">
    <property type="entry name" value="Dimer_Tnp_hAT"/>
    <property type="match status" value="1"/>
</dbReference>
<proteinExistence type="predicted"/>
<keyword evidence="4" id="KW-1185">Reference proteome</keyword>
<dbReference type="PANTHER" id="PTHR45749">
    <property type="match status" value="1"/>
</dbReference>
<evidence type="ECO:0000256" key="1">
    <source>
        <dbReference type="SAM" id="MobiDB-lite"/>
    </source>
</evidence>
<dbReference type="Proteomes" id="UP001066276">
    <property type="component" value="Chromosome 1_1"/>
</dbReference>
<evidence type="ECO:0000313" key="3">
    <source>
        <dbReference type="EMBL" id="KAJ1216618.1"/>
    </source>
</evidence>
<protein>
    <recommendedName>
        <fullName evidence="2">TTF-type domain-containing protein</fullName>
    </recommendedName>
</protein>
<feature type="domain" description="TTF-type" evidence="2">
    <location>
        <begin position="122"/>
        <end position="221"/>
    </location>
</feature>
<accession>A0AAV7WR89</accession>
<dbReference type="SUPFAM" id="SSF53098">
    <property type="entry name" value="Ribonuclease H-like"/>
    <property type="match status" value="1"/>
</dbReference>
<dbReference type="InterPro" id="IPR008906">
    <property type="entry name" value="HATC_C_dom"/>
</dbReference>
<sequence length="796" mass="89484">MDIRKFFVKKQPSEVTLFSVNSETNTIHCNDMPDLQSAIQYGVRVADFEISSDYAPVPGTFCEAVTSSDESSNSSSATATSLQDNEETLGSTVTPNQPSESTMPVQIIETQSQTKKKCILHFQGRWFQDFPWLHYSDRVAGVLCFHCAKAKLLKLTELSKNAEEAFCSTGYTNWKKAIERFKKHQSSYAHSYALNQLAHYRGCQPINQQLSQQIQQQQNEAWLCLNKIIHTIAFLAKQGLALRGHDDSNGNFRQFLSARAEDVPSLKQWITANRAEYLSPDIQNEVLQLLSHAVLHQIRKNIGDNPYAVIVDGTQDISGQEQESFCIRYTDQDLYPHEHFIGLYQADNTTGTAIATIVKDVLCRHGLSLSNLRAQTYDGAANMAGKYHGAQALIRQEQPLALYVHCGAHCTNLVMQAAAHKCSIMEDALLYVQELGNLFGQSLTCRTIFSDLIQHSIEGPTNVLKIKPLCPTRWTVRVKAVQKVMDNYEPILETLEQLSTSKSSGDVSARARGLLAHFQRGTTVLGLQIALQILQLLECLNIAMQGRQQTISGLLAAVNVAKSAILKLRNDESFNSLIHSTNQMTSKYHLNAIEVPRLRRIPKRIDAGAAETFHPATVGDYYRPPYFELLDTVSVHLTQRFDQEGIQRYEKLEQVLLTGSGMDSISQSKEIDPLLLKAQLTILSSMFKYSSVPELADILRKMLPRERAFFSQVEKLLQILLIIPVSSCEAERSFSGLRRLKTWLGSTMSQKRLNHVAICNIHKEMMDSIDLQTIAKQFVLRSERRKKLFGFSNSSS</sequence>
<evidence type="ECO:0000313" key="4">
    <source>
        <dbReference type="Proteomes" id="UP001066276"/>
    </source>
</evidence>
<dbReference type="InterPro" id="IPR006580">
    <property type="entry name" value="Znf_TTF"/>
</dbReference>
<dbReference type="PANTHER" id="PTHR45749:SF21">
    <property type="entry name" value="DUF4371 DOMAIN-CONTAINING PROTEIN"/>
    <property type="match status" value="1"/>
</dbReference>
<dbReference type="EMBL" id="JANPWB010000001">
    <property type="protein sequence ID" value="KAJ1216618.1"/>
    <property type="molecule type" value="Genomic_DNA"/>
</dbReference>
<name>A0AAV7WR89_PLEWA</name>
<dbReference type="InterPro" id="IPR025398">
    <property type="entry name" value="DUF4371"/>
</dbReference>
<evidence type="ECO:0000259" key="2">
    <source>
        <dbReference type="SMART" id="SM00597"/>
    </source>
</evidence>
<comment type="caution">
    <text evidence="3">The sequence shown here is derived from an EMBL/GenBank/DDBJ whole genome shotgun (WGS) entry which is preliminary data.</text>
</comment>
<feature type="region of interest" description="Disordered" evidence="1">
    <location>
        <begin position="65"/>
        <end position="102"/>
    </location>
</feature>
<dbReference type="InterPro" id="IPR012337">
    <property type="entry name" value="RNaseH-like_sf"/>
</dbReference>
<gene>
    <name evidence="3" type="ORF">NDU88_004219</name>
</gene>
<dbReference type="Pfam" id="PF14291">
    <property type="entry name" value="DUF4371"/>
    <property type="match status" value="1"/>
</dbReference>